<name>A0ABT3ZGK3_9BURK</name>
<evidence type="ECO:0000313" key="4">
    <source>
        <dbReference type="Proteomes" id="UP001082899"/>
    </source>
</evidence>
<dbReference type="RefSeq" id="WP_267844788.1">
    <property type="nucleotide sequence ID" value="NZ_JAPMXC010000001.1"/>
</dbReference>
<dbReference type="EMBL" id="JAPMXC010000001">
    <property type="protein sequence ID" value="MCY0385660.1"/>
    <property type="molecule type" value="Genomic_DNA"/>
</dbReference>
<organism evidence="3 4">
    <name type="scientific">Robbsia betulipollinis</name>
    <dbReference type="NCBI Taxonomy" id="2981849"/>
    <lineage>
        <taxon>Bacteria</taxon>
        <taxon>Pseudomonadati</taxon>
        <taxon>Pseudomonadota</taxon>
        <taxon>Betaproteobacteria</taxon>
        <taxon>Burkholderiales</taxon>
        <taxon>Burkholderiaceae</taxon>
        <taxon>Robbsia</taxon>
    </lineage>
</organism>
<sequence length="1040" mass="107209">MANENITRVTADATGFVAELDRATRSATAFAESNEAASARVTAAQAAVVEAVANGSDASTRSINSFISSLARQSDAAGKSTTELLRQRAAVLGVTDAAEPFIAHMESVAEATRAASDAAKAKTAADRAAAQAQAAASAEAERAIADTKKFVDAINAEAAAIGKTRAEMLTLQAAQRGVTTDVSSAIAKIQAHADETAKASHNTHDFSLESAGARRELLVLGHELSQGQIKNFAGSVLVLAERSNAMGLIFNKTAAIIAGFTAVLGISAEITIKTAERLTEYGNAVNTIAKATGLSTDSIQSFGFAASTVGVNMKDASGALNSLTKSQNEAIHGNKDALAAYKSLGISLSDLKTTAASDLLGKVEDAFSRTADGAGKAAVAGELFGSSAEALIPLLDQGSKGAIELNEAFLASGGALSGETIRALAEFEERLKTSQAAMANVNRTASLALLPTIINLTDAFVTNAGTSPLLTSFYEGLAFVIKSVVTVVATAVSAILDFNAVVDTVISVVSHGLKGEWSDAVKAGEDGYKKLMTNGTNYAAFTKKLWSDTIPKATQTATPDMPQISYAKGQNSAPKGNQDALNAQMQDLKEQLDAREKLMRDNVEHIKSLQQQGVINAATAIQQEHDERDAAYADQLKTADQEIDLAAHSKTKKALVEWQNKKKAIQAEITSNDRQTTDALAVLQAKELAATKAYTDGLSTALQARAEAIAAQNQGKTLGATDADALERATAAAKEYAEKYQALAKSLTENKISATQYDDEITALQEYERKRLALEAQATEQIRALNADGYAGAQKALADYAEAAQNKFSQVGSLVGDVAKNMEDALVTFASTGKLSFSSLATGVIADLARIGVKALELQAIQGVGSLLGSLFGSTGSSLTAVLGLSSSGSVASSVASSTSQIYSGTNTYGFADGGAIVGPGTGTSDSILARVSNGEGILTADAMKRFGVANLEAMNNGASINNLAKFATGGYVGSVAPSTATGGDIHVNAPVSVEGGSDTTANAAGAADLQKKIAAAVRAVVSNERKQGGALWKMKNGIA</sequence>
<accession>A0ABT3ZGK3</accession>
<dbReference type="InterPro" id="IPR006431">
    <property type="entry name" value="Phage_tape_meas_C"/>
</dbReference>
<dbReference type="Pfam" id="PF09718">
    <property type="entry name" value="Tape_meas_lam_C"/>
    <property type="match status" value="1"/>
</dbReference>
<reference evidence="3" key="1">
    <citation type="submission" date="2022-11" db="EMBL/GenBank/DDBJ databases">
        <title>Robbsia betulipollinis sp. nov., isolated from pollen of birch (Betula pendula).</title>
        <authorList>
            <person name="Shi H."/>
            <person name="Ambika Manirajan B."/>
            <person name="Ratering S."/>
            <person name="Geissler-Plaum R."/>
            <person name="Schnell S."/>
        </authorList>
    </citation>
    <scope>NUCLEOTIDE SEQUENCE</scope>
    <source>
        <strain evidence="3">Bb-Pol-6</strain>
    </source>
</reference>
<feature type="coiled-coil region" evidence="1">
    <location>
        <begin position="726"/>
        <end position="784"/>
    </location>
</feature>
<protein>
    <recommendedName>
        <fullName evidence="2">Bacteriophage tail tape measure C-terminal domain-containing protein</fullName>
    </recommendedName>
</protein>
<evidence type="ECO:0000256" key="1">
    <source>
        <dbReference type="SAM" id="Coils"/>
    </source>
</evidence>
<feature type="domain" description="Bacteriophage tail tape measure C-terminal" evidence="2">
    <location>
        <begin position="788"/>
        <end position="862"/>
    </location>
</feature>
<keyword evidence="1" id="KW-0175">Coiled coil</keyword>
<proteinExistence type="predicted"/>
<comment type="caution">
    <text evidence="3">The sequence shown here is derived from an EMBL/GenBank/DDBJ whole genome shotgun (WGS) entry which is preliminary data.</text>
</comment>
<evidence type="ECO:0000259" key="2">
    <source>
        <dbReference type="Pfam" id="PF09718"/>
    </source>
</evidence>
<dbReference type="Proteomes" id="UP001082899">
    <property type="component" value="Unassembled WGS sequence"/>
</dbReference>
<gene>
    <name evidence="3" type="ORF">OVY01_00070</name>
</gene>
<evidence type="ECO:0000313" key="3">
    <source>
        <dbReference type="EMBL" id="MCY0385660.1"/>
    </source>
</evidence>
<keyword evidence="4" id="KW-1185">Reference proteome</keyword>